<proteinExistence type="predicted"/>
<dbReference type="Proteomes" id="UP000694701">
    <property type="component" value="Unplaced"/>
</dbReference>
<dbReference type="AlphaFoldDB" id="A0A8C2EZA4"/>
<name>A0A8C2EZA4_CYPCA</name>
<dbReference type="InterPro" id="IPR043502">
    <property type="entry name" value="DNA/RNA_pol_sf"/>
</dbReference>
<accession>A0A8C2EZA4</accession>
<protein>
    <recommendedName>
        <fullName evidence="1">Reverse transcriptase domain-containing protein</fullName>
    </recommendedName>
</protein>
<dbReference type="Ensembl" id="ENSCCRT00020052762.1">
    <property type="protein sequence ID" value="ENSCCRP00020048423.1"/>
    <property type="gene ID" value="ENSCCRG00020021495.1"/>
</dbReference>
<sequence>MLDLSAAFDLIDHDILINHLEHVVGLRGTVLKWFSSYLRGRSISVRVGDFSSGSVFLDCGVPQGSILGPILFSLFLLPLVQIFKKYGIFYHLYADDIQIYLPIGAGGSSPNLSLVACLKEVTSWLQQNCLQLNASKSEVMVFGMKKDDSGLADFLGIWETYVQPKIRNLGVIFDSALMFDHQVKNVVKNCFYQLRTIAKMKSFLSVPDLETVIHAFISTRLDYCNALYVGISQSLISRLQLVQNAAARLLTGIKKREHITPVLKRLHWLPVKYRIQYKVLLYVYKAVHELAPEYIKDLVLMNSGRSQRSFNCLLLFVPRTRLKTKGDRAFSVVGPRLWNALPTDIRSAPSVDVFKTRVKTYLYSVSFNS</sequence>
<dbReference type="Pfam" id="PF00078">
    <property type="entry name" value="RVT_1"/>
    <property type="match status" value="1"/>
</dbReference>
<evidence type="ECO:0000259" key="1">
    <source>
        <dbReference type="PROSITE" id="PS50878"/>
    </source>
</evidence>
<reference evidence="2" key="1">
    <citation type="submission" date="2025-08" db="UniProtKB">
        <authorList>
            <consortium name="Ensembl"/>
        </authorList>
    </citation>
    <scope>IDENTIFICATION</scope>
</reference>
<dbReference type="PROSITE" id="PS50878">
    <property type="entry name" value="RT_POL"/>
    <property type="match status" value="1"/>
</dbReference>
<organism evidence="2 3">
    <name type="scientific">Cyprinus carpio</name>
    <name type="common">Common carp</name>
    <dbReference type="NCBI Taxonomy" id="7962"/>
    <lineage>
        <taxon>Eukaryota</taxon>
        <taxon>Metazoa</taxon>
        <taxon>Chordata</taxon>
        <taxon>Craniata</taxon>
        <taxon>Vertebrata</taxon>
        <taxon>Euteleostomi</taxon>
        <taxon>Actinopterygii</taxon>
        <taxon>Neopterygii</taxon>
        <taxon>Teleostei</taxon>
        <taxon>Ostariophysi</taxon>
        <taxon>Cypriniformes</taxon>
        <taxon>Cyprinidae</taxon>
        <taxon>Cyprininae</taxon>
        <taxon>Cyprinus</taxon>
    </lineage>
</organism>
<evidence type="ECO:0000313" key="3">
    <source>
        <dbReference type="Proteomes" id="UP000694701"/>
    </source>
</evidence>
<dbReference type="SUPFAM" id="SSF56672">
    <property type="entry name" value="DNA/RNA polymerases"/>
    <property type="match status" value="1"/>
</dbReference>
<dbReference type="PANTHER" id="PTHR33332">
    <property type="entry name" value="REVERSE TRANSCRIPTASE DOMAIN-CONTAINING PROTEIN"/>
    <property type="match status" value="1"/>
</dbReference>
<dbReference type="InterPro" id="IPR000477">
    <property type="entry name" value="RT_dom"/>
</dbReference>
<feature type="domain" description="Reverse transcriptase" evidence="1">
    <location>
        <begin position="1"/>
        <end position="159"/>
    </location>
</feature>
<evidence type="ECO:0000313" key="2">
    <source>
        <dbReference type="Ensembl" id="ENSCCRP00020048423.1"/>
    </source>
</evidence>